<sequence length="182" mass="18748">MPRFRAQPHLLAPLAAALLAAPQLAAAAEPVCLTPREFTALSTYALPSVIGGTARACTAQLPENAFLRRNGDELASRYAQGKGRAWPEARAAFLKMSGSKDPAAAQMFTAMPDDALQQVADAALTGIVAGQVKPGSCAAIDRVVALLSPLPAENTAELIALAAGLGARTGEARLGRFALCKA</sequence>
<evidence type="ECO:0000313" key="3">
    <source>
        <dbReference type="Proteomes" id="UP001595604"/>
    </source>
</evidence>
<proteinExistence type="predicted"/>
<keyword evidence="1" id="KW-0732">Signal</keyword>
<reference evidence="3" key="1">
    <citation type="journal article" date="2019" name="Int. J. Syst. Evol. Microbiol.">
        <title>The Global Catalogue of Microorganisms (GCM) 10K type strain sequencing project: providing services to taxonomists for standard genome sequencing and annotation.</title>
        <authorList>
            <consortium name="The Broad Institute Genomics Platform"/>
            <consortium name="The Broad Institute Genome Sequencing Center for Infectious Disease"/>
            <person name="Wu L."/>
            <person name="Ma J."/>
        </authorList>
    </citation>
    <scope>NUCLEOTIDE SEQUENCE [LARGE SCALE GENOMIC DNA]</scope>
    <source>
        <strain evidence="3">KCTC 42984</strain>
    </source>
</reference>
<keyword evidence="3" id="KW-1185">Reference proteome</keyword>
<evidence type="ECO:0000256" key="1">
    <source>
        <dbReference type="SAM" id="SignalP"/>
    </source>
</evidence>
<feature type="chain" id="PRO_5046477028" evidence="1">
    <location>
        <begin position="28"/>
        <end position="182"/>
    </location>
</feature>
<dbReference type="EMBL" id="JBHRTQ010000007">
    <property type="protein sequence ID" value="MFC3174318.1"/>
    <property type="molecule type" value="Genomic_DNA"/>
</dbReference>
<organism evidence="2 3">
    <name type="scientific">Novosphingobium bradum</name>
    <dbReference type="NCBI Taxonomy" id="1737444"/>
    <lineage>
        <taxon>Bacteria</taxon>
        <taxon>Pseudomonadati</taxon>
        <taxon>Pseudomonadota</taxon>
        <taxon>Alphaproteobacteria</taxon>
        <taxon>Sphingomonadales</taxon>
        <taxon>Sphingomonadaceae</taxon>
        <taxon>Novosphingobium</taxon>
    </lineage>
</organism>
<comment type="caution">
    <text evidence="2">The sequence shown here is derived from an EMBL/GenBank/DDBJ whole genome shotgun (WGS) entry which is preliminary data.</text>
</comment>
<protein>
    <submittedName>
        <fullName evidence="2">Uncharacterized protein</fullName>
    </submittedName>
</protein>
<dbReference type="Proteomes" id="UP001595604">
    <property type="component" value="Unassembled WGS sequence"/>
</dbReference>
<gene>
    <name evidence="2" type="ORF">ACFOD9_08645</name>
</gene>
<accession>A0ABV7INP3</accession>
<dbReference type="RefSeq" id="WP_379509677.1">
    <property type="nucleotide sequence ID" value="NZ_JBHRTQ010000007.1"/>
</dbReference>
<evidence type="ECO:0000313" key="2">
    <source>
        <dbReference type="EMBL" id="MFC3174318.1"/>
    </source>
</evidence>
<name>A0ABV7INP3_9SPHN</name>
<feature type="signal peptide" evidence="1">
    <location>
        <begin position="1"/>
        <end position="27"/>
    </location>
</feature>